<feature type="region of interest" description="Disordered" evidence="7">
    <location>
        <begin position="340"/>
        <end position="362"/>
    </location>
</feature>
<feature type="region of interest" description="Disordered" evidence="7">
    <location>
        <begin position="533"/>
        <end position="575"/>
    </location>
</feature>
<dbReference type="GeneID" id="108632307"/>
<evidence type="ECO:0000256" key="2">
    <source>
        <dbReference type="ARBA" id="ARBA00022771"/>
    </source>
</evidence>
<name>A0AAJ7JFM6_9HYME</name>
<dbReference type="GO" id="GO:0003677">
    <property type="term" value="F:DNA binding"/>
    <property type="evidence" value="ECO:0007669"/>
    <property type="project" value="UniProtKB-UniRule"/>
</dbReference>
<evidence type="ECO:0000313" key="10">
    <source>
        <dbReference type="RefSeq" id="XP_017892283.1"/>
    </source>
</evidence>
<dbReference type="SUPFAM" id="SSF57716">
    <property type="entry name" value="Glucocorticoid receptor-like (DNA-binding domain)"/>
    <property type="match status" value="1"/>
</dbReference>
<evidence type="ECO:0000256" key="1">
    <source>
        <dbReference type="ARBA" id="ARBA00022723"/>
    </source>
</evidence>
<keyword evidence="6" id="KW-0175">Coiled coil</keyword>
<sequence>MKQREVTNNICSLHDLRGSPIFSGCLNMPGCSAVGCINRSEKGYIMKCFPRNPRLRKIWQERVARADWEPSNNSFLCHVHFEPQEWSITSNGKIRLKKNAVPSIFTITSTRRSAKKKIKLFDNKSQRVFQGECDAGCMIDGSVHSCVEDLEEKNLDFQGTVEPLVETEMEGSTHCKPNSGMATEDMKISNLVKECNLEVPPMDDKKEVDLTQEVKDTEAPKAAGSVVKDEIKLEVMDHNAFEDSYDEIEQKLKQICDGGSTEDETYKNKVKMKVDTKDQKKDEVEEKMDISSESVKNDLETAVSVDASHDLSIVGGVVDTIKVKEENVETIFGIESDEKTSVPSKALKTNENDEEREKDKKKVFNDDIEENFTKDEVHVIPNIRAAMKRKRRTREEIMKSIKKSIKSVADEDINSLSDNDSSEQDIEIGNGLFLINEKTDDTSKNDAETETAKFVIKVTGDPDDVTEIIEELSSCNTVRTEAGKKFNTVSMYKENDSFITSVITIQSPKSANDISFVEIDSPIKKDDYLISRKSTSPMDHSPCEKNDVTSPNAVNISRTRDSLDSKHIGSDEDEKHRMRIDSPFQSCTHGQISVENNSVNVPSDYEDLLERIQIQESVIEKLTDQLIIHKEMEMRNKLSEREMEASKVNTKLSNVQTTSLLGRRNLESKQRLIDDLSNRVSYLEEVNKKLMKTVTLESQQKRKLEGEIKQKENCIKELNWKLEKASKYLERAEKNTNTYRRKMLNMQTTLRRRKLLDEKMSRFNEMLIDNSKQEFSEKVLVTAADIRKVCGKDGYEKLLSYGFPLPPLTALKGETLNEDFTDLNNSDVDEVQNSTKLTVKTDKAYDATNEHEIDEKNREKGTEYEGAETVTGTVQDIFDENNEGDDFGTNELREHFILQLNAVM</sequence>
<dbReference type="InterPro" id="IPR026521">
    <property type="entry name" value="THAP2"/>
</dbReference>
<feature type="domain" description="THAP-type" evidence="8">
    <location>
        <begin position="28"/>
        <end position="105"/>
    </location>
</feature>
<gene>
    <name evidence="10" type="primary">LOC108632307</name>
</gene>
<evidence type="ECO:0000256" key="5">
    <source>
        <dbReference type="PROSITE-ProRule" id="PRU00309"/>
    </source>
</evidence>
<feature type="compositionally biased region" description="Basic and acidic residues" evidence="7">
    <location>
        <begin position="558"/>
        <end position="575"/>
    </location>
</feature>
<dbReference type="KEGG" id="ccal:108632307"/>
<keyword evidence="9" id="KW-1185">Reference proteome</keyword>
<feature type="coiled-coil region" evidence="6">
    <location>
        <begin position="666"/>
        <end position="749"/>
    </location>
</feature>
<accession>A0AAJ7JFM6</accession>
<dbReference type="GO" id="GO:0008270">
    <property type="term" value="F:zinc ion binding"/>
    <property type="evidence" value="ECO:0007669"/>
    <property type="project" value="UniProtKB-KW"/>
</dbReference>
<dbReference type="AlphaFoldDB" id="A0AAJ7JFM6"/>
<dbReference type="RefSeq" id="XP_017892283.1">
    <property type="nucleotide sequence ID" value="XM_018036794.2"/>
</dbReference>
<keyword evidence="3" id="KW-0862">Zinc</keyword>
<organism evidence="9 10">
    <name type="scientific">Ceratina calcarata</name>
    <dbReference type="NCBI Taxonomy" id="156304"/>
    <lineage>
        <taxon>Eukaryota</taxon>
        <taxon>Metazoa</taxon>
        <taxon>Ecdysozoa</taxon>
        <taxon>Arthropoda</taxon>
        <taxon>Hexapoda</taxon>
        <taxon>Insecta</taxon>
        <taxon>Pterygota</taxon>
        <taxon>Neoptera</taxon>
        <taxon>Endopterygota</taxon>
        <taxon>Hymenoptera</taxon>
        <taxon>Apocrita</taxon>
        <taxon>Aculeata</taxon>
        <taxon>Apoidea</taxon>
        <taxon>Anthophila</taxon>
        <taxon>Apidae</taxon>
        <taxon>Ceratina</taxon>
        <taxon>Zadontomerus</taxon>
    </lineage>
</organism>
<keyword evidence="2 5" id="KW-0863">Zinc-finger</keyword>
<proteinExistence type="predicted"/>
<dbReference type="SMART" id="SM00980">
    <property type="entry name" value="THAP"/>
    <property type="match status" value="1"/>
</dbReference>
<reference evidence="10" key="1">
    <citation type="submission" date="2025-08" db="UniProtKB">
        <authorList>
            <consortium name="RefSeq"/>
        </authorList>
    </citation>
    <scope>IDENTIFICATION</scope>
    <source>
        <tissue evidence="10">Whole body</tissue>
    </source>
</reference>
<evidence type="ECO:0000259" key="8">
    <source>
        <dbReference type="PROSITE" id="PS50950"/>
    </source>
</evidence>
<feature type="compositionally biased region" description="Basic and acidic residues" evidence="7">
    <location>
        <begin position="348"/>
        <end position="362"/>
    </location>
</feature>
<feature type="compositionally biased region" description="Polar residues" evidence="7">
    <location>
        <begin position="548"/>
        <end position="557"/>
    </location>
</feature>
<evidence type="ECO:0000256" key="3">
    <source>
        <dbReference type="ARBA" id="ARBA00022833"/>
    </source>
</evidence>
<dbReference type="PROSITE" id="PS50950">
    <property type="entry name" value="ZF_THAP"/>
    <property type="match status" value="1"/>
</dbReference>
<dbReference type="Pfam" id="PF05485">
    <property type="entry name" value="THAP"/>
    <property type="match status" value="1"/>
</dbReference>
<evidence type="ECO:0000256" key="7">
    <source>
        <dbReference type="SAM" id="MobiDB-lite"/>
    </source>
</evidence>
<dbReference type="PANTHER" id="PTHR47696">
    <property type="entry name" value="THAP DOMAIN-CONTAINING PROTEIN 2"/>
    <property type="match status" value="1"/>
</dbReference>
<dbReference type="InterPro" id="IPR006612">
    <property type="entry name" value="THAP_Znf"/>
</dbReference>
<evidence type="ECO:0000313" key="9">
    <source>
        <dbReference type="Proteomes" id="UP000694925"/>
    </source>
</evidence>
<evidence type="ECO:0000256" key="4">
    <source>
        <dbReference type="ARBA" id="ARBA00023125"/>
    </source>
</evidence>
<keyword evidence="4 5" id="KW-0238">DNA-binding</keyword>
<keyword evidence="1" id="KW-0479">Metal-binding</keyword>
<evidence type="ECO:0000256" key="6">
    <source>
        <dbReference type="SAM" id="Coils"/>
    </source>
</evidence>
<dbReference type="PANTHER" id="PTHR47696:SF2">
    <property type="entry name" value="PROVISIONAL ORTHOLOG OF THAP DOMAIN CONTAINING 1"/>
    <property type="match status" value="1"/>
</dbReference>
<dbReference type="SMART" id="SM00692">
    <property type="entry name" value="DM3"/>
    <property type="match status" value="1"/>
</dbReference>
<protein>
    <submittedName>
        <fullName evidence="10">Uncharacterized protein LOC108632307 isoform X1</fullName>
    </submittedName>
</protein>
<dbReference type="Proteomes" id="UP000694925">
    <property type="component" value="Unplaced"/>
</dbReference>